<keyword evidence="2" id="KW-1185">Reference proteome</keyword>
<evidence type="ECO:0000313" key="1">
    <source>
        <dbReference type="EMBL" id="RNA00431.1"/>
    </source>
</evidence>
<protein>
    <submittedName>
        <fullName evidence="1">Uncharacterized protein</fullName>
    </submittedName>
</protein>
<dbReference type="Proteomes" id="UP000276133">
    <property type="component" value="Unassembled WGS sequence"/>
</dbReference>
<gene>
    <name evidence="1" type="ORF">BpHYR1_011063</name>
</gene>
<accession>A0A3M7PNU6</accession>
<proteinExistence type="predicted"/>
<organism evidence="1 2">
    <name type="scientific">Brachionus plicatilis</name>
    <name type="common">Marine rotifer</name>
    <name type="synonym">Brachionus muelleri</name>
    <dbReference type="NCBI Taxonomy" id="10195"/>
    <lineage>
        <taxon>Eukaryota</taxon>
        <taxon>Metazoa</taxon>
        <taxon>Spiralia</taxon>
        <taxon>Gnathifera</taxon>
        <taxon>Rotifera</taxon>
        <taxon>Eurotatoria</taxon>
        <taxon>Monogononta</taxon>
        <taxon>Pseudotrocha</taxon>
        <taxon>Ploima</taxon>
        <taxon>Brachionidae</taxon>
        <taxon>Brachionus</taxon>
    </lineage>
</organism>
<reference evidence="1 2" key="1">
    <citation type="journal article" date="2018" name="Sci. Rep.">
        <title>Genomic signatures of local adaptation to the degree of environmental predictability in rotifers.</title>
        <authorList>
            <person name="Franch-Gras L."/>
            <person name="Hahn C."/>
            <person name="Garcia-Roger E.M."/>
            <person name="Carmona M.J."/>
            <person name="Serra M."/>
            <person name="Gomez A."/>
        </authorList>
    </citation>
    <scope>NUCLEOTIDE SEQUENCE [LARGE SCALE GENOMIC DNA]</scope>
    <source>
        <strain evidence="1">HYR1</strain>
    </source>
</reference>
<dbReference type="AlphaFoldDB" id="A0A3M7PNU6"/>
<evidence type="ECO:0000313" key="2">
    <source>
        <dbReference type="Proteomes" id="UP000276133"/>
    </source>
</evidence>
<comment type="caution">
    <text evidence="1">The sequence shown here is derived from an EMBL/GenBank/DDBJ whole genome shotgun (WGS) entry which is preliminary data.</text>
</comment>
<name>A0A3M7PNU6_BRAPC</name>
<dbReference type="EMBL" id="REGN01009768">
    <property type="protein sequence ID" value="RNA00431.1"/>
    <property type="molecule type" value="Genomic_DNA"/>
</dbReference>
<sequence>MKNFCVEKVMFIYNHNESKLMHIIKDKEKIIVQDFKLPVQIHTIESSYWLLNDNFNIKFKFISLSVRTSLLSDIILEYFDKSEDYVFSKIEAYCPKPPEFFEYFTSIFQSSGFGKSKA</sequence>